<dbReference type="EMBL" id="AP027370">
    <property type="protein sequence ID" value="BDY12031.1"/>
    <property type="molecule type" value="Genomic_DNA"/>
</dbReference>
<evidence type="ECO:0000256" key="1">
    <source>
        <dbReference type="ARBA" id="ARBA00004651"/>
    </source>
</evidence>
<dbReference type="InterPro" id="IPR050297">
    <property type="entry name" value="LipidA_mod_glycosyltrf_83"/>
</dbReference>
<feature type="transmembrane region" description="Helical" evidence="8">
    <location>
        <begin position="19"/>
        <end position="39"/>
    </location>
</feature>
<feature type="transmembrane region" description="Helical" evidence="8">
    <location>
        <begin position="324"/>
        <end position="340"/>
    </location>
</feature>
<evidence type="ECO:0000256" key="5">
    <source>
        <dbReference type="ARBA" id="ARBA00022692"/>
    </source>
</evidence>
<dbReference type="RefSeq" id="WP_286337243.1">
    <property type="nucleotide sequence ID" value="NZ_AP027370.1"/>
</dbReference>
<organism evidence="10 11">
    <name type="scientific">Hydrogenimonas cancrithermarum</name>
    <dbReference type="NCBI Taxonomy" id="2993563"/>
    <lineage>
        <taxon>Bacteria</taxon>
        <taxon>Pseudomonadati</taxon>
        <taxon>Campylobacterota</taxon>
        <taxon>Epsilonproteobacteria</taxon>
        <taxon>Campylobacterales</taxon>
        <taxon>Hydrogenimonadaceae</taxon>
        <taxon>Hydrogenimonas</taxon>
    </lineage>
</organism>
<gene>
    <name evidence="10" type="ORF">HCR_03430</name>
</gene>
<comment type="subcellular location">
    <subcellularLocation>
        <location evidence="1">Cell membrane</location>
        <topology evidence="1">Multi-pass membrane protein</topology>
    </subcellularLocation>
</comment>
<dbReference type="PANTHER" id="PTHR33908">
    <property type="entry name" value="MANNOSYLTRANSFERASE YKCB-RELATED"/>
    <property type="match status" value="1"/>
</dbReference>
<evidence type="ECO:0000256" key="2">
    <source>
        <dbReference type="ARBA" id="ARBA00022475"/>
    </source>
</evidence>
<evidence type="ECO:0000256" key="8">
    <source>
        <dbReference type="SAM" id="Phobius"/>
    </source>
</evidence>
<keyword evidence="6 8" id="KW-1133">Transmembrane helix</keyword>
<keyword evidence="4" id="KW-0808">Transferase</keyword>
<evidence type="ECO:0000256" key="6">
    <source>
        <dbReference type="ARBA" id="ARBA00022989"/>
    </source>
</evidence>
<feature type="transmembrane region" description="Helical" evidence="8">
    <location>
        <begin position="421"/>
        <end position="441"/>
    </location>
</feature>
<accession>A0ABN6WT69</accession>
<feature type="domain" description="Glycosyltransferase RgtA/B/C/D-like" evidence="9">
    <location>
        <begin position="71"/>
        <end position="232"/>
    </location>
</feature>
<keyword evidence="7 8" id="KW-0472">Membrane</keyword>
<dbReference type="PANTHER" id="PTHR33908:SF3">
    <property type="entry name" value="UNDECAPRENYL PHOSPHATE-ALPHA-4-AMINO-4-DEOXY-L-ARABINOSE ARABINOSYL TRANSFERASE"/>
    <property type="match status" value="1"/>
</dbReference>
<protein>
    <submittedName>
        <fullName evidence="10">Glycosyl hydrolase</fullName>
    </submittedName>
</protein>
<feature type="transmembrane region" description="Helical" evidence="8">
    <location>
        <begin position="146"/>
        <end position="164"/>
    </location>
</feature>
<name>A0ABN6WT69_9BACT</name>
<sequence length="525" mass="59564">MNRITAADFDRNLERYGHFALAIVVYLSFFFNLGSVPLFDLDEGAFSEATREMLASGNYITTYLGGELRFDKPILIYWLQAASVKLFGLNEFALRLPSALAATAWTLLLYAFSKHLYGRKTALLSAVFMASALQISVIAKAAIADSLLNLWIAGSMFAIFLYIQNREKKWLYLTFAAIALGVLTKGPVAVMVPFVVTFLYFAIKRDLLFWAKSVFNPVGILIFLLIAGPWYWLEYREQGMKFIEGFFLKHNLSRFENSFEGHSGSLLYYIPVLLVGTMPHTGILLVAFAQIKTWFRDERILFLTLWFGFVFIFFSFSGTKLPHYVIYGYTPLFILMALGFEKVRSSLWIVLPLGILMTVLLFLPEIAQALLPTIKDEFAKALILEGKGLFGWRYKMEIAILFMALLIVWKMRYGNFTKAVLTSAISLLLVNGTILPTYAALAQQPVKEAAQFAKKHHLDVVMWGINMPSFMVYSEKIVPRRAPKAGELVLTKVTKLQELESYQPIFKKYGIVIVRAGKPKRDKGI</sequence>
<keyword evidence="5 8" id="KW-0812">Transmembrane</keyword>
<proteinExistence type="predicted"/>
<keyword evidence="11" id="KW-1185">Reference proteome</keyword>
<evidence type="ECO:0000313" key="10">
    <source>
        <dbReference type="EMBL" id="BDY12031.1"/>
    </source>
</evidence>
<reference evidence="10 11" key="1">
    <citation type="submission" date="2023-03" db="EMBL/GenBank/DDBJ databases">
        <title>Description of Hydrogenimonas sp. ISO32.</title>
        <authorList>
            <person name="Mino S."/>
            <person name="Fukazawa S."/>
            <person name="Sawabe T."/>
        </authorList>
    </citation>
    <scope>NUCLEOTIDE SEQUENCE [LARGE SCALE GENOMIC DNA]</scope>
    <source>
        <strain evidence="10 11">ISO32</strain>
    </source>
</reference>
<keyword evidence="10" id="KW-0378">Hydrolase</keyword>
<dbReference type="GO" id="GO:0016787">
    <property type="term" value="F:hydrolase activity"/>
    <property type="evidence" value="ECO:0007669"/>
    <property type="project" value="UniProtKB-KW"/>
</dbReference>
<feature type="transmembrane region" description="Helical" evidence="8">
    <location>
        <begin position="347"/>
        <end position="371"/>
    </location>
</feature>
<feature type="transmembrane region" description="Helical" evidence="8">
    <location>
        <begin position="92"/>
        <end position="110"/>
    </location>
</feature>
<feature type="transmembrane region" description="Helical" evidence="8">
    <location>
        <begin position="391"/>
        <end position="409"/>
    </location>
</feature>
<feature type="transmembrane region" description="Helical" evidence="8">
    <location>
        <begin position="300"/>
        <end position="318"/>
    </location>
</feature>
<dbReference type="InterPro" id="IPR038731">
    <property type="entry name" value="RgtA/B/C-like"/>
</dbReference>
<keyword evidence="3" id="KW-0328">Glycosyltransferase</keyword>
<evidence type="ECO:0000256" key="3">
    <source>
        <dbReference type="ARBA" id="ARBA00022676"/>
    </source>
</evidence>
<keyword evidence="2" id="KW-1003">Cell membrane</keyword>
<evidence type="ECO:0000259" key="9">
    <source>
        <dbReference type="Pfam" id="PF13231"/>
    </source>
</evidence>
<feature type="transmembrane region" description="Helical" evidence="8">
    <location>
        <begin position="214"/>
        <end position="232"/>
    </location>
</feature>
<dbReference type="Proteomes" id="UP001321445">
    <property type="component" value="Chromosome"/>
</dbReference>
<feature type="transmembrane region" description="Helical" evidence="8">
    <location>
        <begin position="266"/>
        <end position="288"/>
    </location>
</feature>
<evidence type="ECO:0000256" key="4">
    <source>
        <dbReference type="ARBA" id="ARBA00022679"/>
    </source>
</evidence>
<evidence type="ECO:0000313" key="11">
    <source>
        <dbReference type="Proteomes" id="UP001321445"/>
    </source>
</evidence>
<dbReference type="Pfam" id="PF13231">
    <property type="entry name" value="PMT_2"/>
    <property type="match status" value="1"/>
</dbReference>
<evidence type="ECO:0000256" key="7">
    <source>
        <dbReference type="ARBA" id="ARBA00023136"/>
    </source>
</evidence>
<feature type="transmembrane region" description="Helical" evidence="8">
    <location>
        <begin position="170"/>
        <end position="202"/>
    </location>
</feature>